<reference evidence="4 5" key="1">
    <citation type="submission" date="2023-05" db="EMBL/GenBank/DDBJ databases">
        <title>Streptantibioticus silvisoli sp. nov., acidotolerant actinomycetes 1 from pine litter.</title>
        <authorList>
            <person name="Swiecimska M."/>
            <person name="Golinska P."/>
            <person name="Sangal V."/>
            <person name="Wachnowicz B."/>
            <person name="Goodfellow M."/>
        </authorList>
    </citation>
    <scope>NUCLEOTIDE SEQUENCE</scope>
    <source>
        <strain evidence="4">SL13</strain>
        <strain evidence="3 5">SL54</strain>
    </source>
</reference>
<dbReference type="SUPFAM" id="SSF49503">
    <property type="entry name" value="Cupredoxins"/>
    <property type="match status" value="1"/>
</dbReference>
<evidence type="ECO:0000256" key="1">
    <source>
        <dbReference type="SAM" id="MobiDB-lite"/>
    </source>
</evidence>
<dbReference type="Proteomes" id="UP001156398">
    <property type="component" value="Unassembled WGS sequence"/>
</dbReference>
<dbReference type="InterPro" id="IPR028096">
    <property type="entry name" value="EfeO_Cupredoxin"/>
</dbReference>
<dbReference type="RefSeq" id="WP_271316922.1">
    <property type="nucleotide sequence ID" value="NZ_JAAGKO020000001.1"/>
</dbReference>
<dbReference type="AlphaFoldDB" id="A0AA90HEA3"/>
<evidence type="ECO:0000313" key="5">
    <source>
        <dbReference type="Proteomes" id="UP001156398"/>
    </source>
</evidence>
<gene>
    <name evidence="3" type="ORF">POF43_001265</name>
    <name evidence="4" type="ORF">POF50_028880</name>
</gene>
<evidence type="ECO:0000313" key="4">
    <source>
        <dbReference type="EMBL" id="MDI5973312.1"/>
    </source>
</evidence>
<feature type="compositionally biased region" description="Low complexity" evidence="1">
    <location>
        <begin position="42"/>
        <end position="55"/>
    </location>
</feature>
<proteinExistence type="predicted"/>
<dbReference type="Pfam" id="PF13473">
    <property type="entry name" value="Cupredoxin_1"/>
    <property type="match status" value="1"/>
</dbReference>
<keyword evidence="5" id="KW-1185">Reference proteome</keyword>
<dbReference type="InterPro" id="IPR008972">
    <property type="entry name" value="Cupredoxin"/>
</dbReference>
<dbReference type="InterPro" id="IPR052721">
    <property type="entry name" value="ET_Amicyanin"/>
</dbReference>
<organism evidence="4">
    <name type="scientific">Streptantibioticus silvisoli</name>
    <dbReference type="NCBI Taxonomy" id="2705255"/>
    <lineage>
        <taxon>Bacteria</taxon>
        <taxon>Bacillati</taxon>
        <taxon>Actinomycetota</taxon>
        <taxon>Actinomycetes</taxon>
        <taxon>Kitasatosporales</taxon>
        <taxon>Streptomycetaceae</taxon>
        <taxon>Streptantibioticus</taxon>
    </lineage>
</organism>
<dbReference type="EMBL" id="JAAGKO020000001">
    <property type="protein sequence ID" value="MDI5961366.1"/>
    <property type="molecule type" value="Genomic_DNA"/>
</dbReference>
<comment type="caution">
    <text evidence="4">The sequence shown here is derived from an EMBL/GenBank/DDBJ whole genome shotgun (WGS) entry which is preliminary data.</text>
</comment>
<feature type="domain" description="EfeO-type cupredoxin-like" evidence="2">
    <location>
        <begin position="58"/>
        <end position="143"/>
    </location>
</feature>
<protein>
    <submittedName>
        <fullName evidence="4">Cupredoxin domain-containing protein</fullName>
    </submittedName>
</protein>
<dbReference type="PANTHER" id="PTHR36507">
    <property type="entry name" value="BLL1555 PROTEIN"/>
    <property type="match status" value="1"/>
</dbReference>
<name>A0AA90HEA3_9ACTN</name>
<dbReference type="EMBL" id="JABXJJ020000044">
    <property type="protein sequence ID" value="MDI5973312.1"/>
    <property type="molecule type" value="Genomic_DNA"/>
</dbReference>
<feature type="region of interest" description="Disordered" evidence="1">
    <location>
        <begin position="36"/>
        <end position="55"/>
    </location>
</feature>
<evidence type="ECO:0000313" key="3">
    <source>
        <dbReference type="EMBL" id="MDI5961366.1"/>
    </source>
</evidence>
<dbReference type="PANTHER" id="PTHR36507:SF1">
    <property type="entry name" value="BLL1555 PROTEIN"/>
    <property type="match status" value="1"/>
</dbReference>
<dbReference type="Gene3D" id="2.60.40.420">
    <property type="entry name" value="Cupredoxins - blue copper proteins"/>
    <property type="match status" value="1"/>
</dbReference>
<accession>A0AA90HEA3</accession>
<evidence type="ECO:0000259" key="2">
    <source>
        <dbReference type="Pfam" id="PF13473"/>
    </source>
</evidence>
<sequence length="144" mass="14217">MTTTHSTRTPLSARRRYVAGVALTGALIALTGCSGSGGGSGATPTPSASTAPHSGAGAGAGASTIVIGNFAFSPARLTVQPGATVTVKNNDSTPHTVTSDGARLFDTGNIAPGKSATFKAPSKAGSYSYICSIHQFMKGSLTVS</sequence>